<sequence length="473" mass="56127">MERYTIYLLDLETFNVYNEKHTNDYEDAKDIAINMLLNNQFDSDADWTDDAVITAIDDAEKINTRDWQTAAFGLLPYEEVRNIANQDFNGYIQIDKNYNSKQLYESIMSGIYNALNEEFSEGTKKRRPRITRIAPDVENTNKLSFSTSKPTIGRLFNEDTDVLSMEQKNTIIQAFRLKIYKDNNYPINIVTNMQYIYNNFRYAVKEMGFINNLNRINKDIIMSYLNLTDYTLFLKDFRKCFHYIQSTKLWKEHHLDDYIILKTIDQIKAEKMEAERIKQLEIERKYAEQREQKQIEHNQKIIEAITKNKEFKKQAEAEYIKIDTQLCDDNCEQFIISELDYETLQYYSLCDFENDGYMYKVCRPCRPSNQIESNGENMNAQAMVYKITKELANSNSENAITSSIRKSYIEHLPETLEDNSELINYYYVSAISLYAYLKKYTDGDALTNKANKDYIWNKFTRNYIEGYVEYINN</sequence>
<dbReference type="Proteomes" id="UP001358193">
    <property type="component" value="Segment"/>
</dbReference>
<evidence type="ECO:0000313" key="1">
    <source>
        <dbReference type="EMBL" id="WQJ53362.1"/>
    </source>
</evidence>
<name>A0ABZ0Z2E4_9CAUD</name>
<keyword evidence="2" id="KW-1185">Reference proteome</keyword>
<proteinExistence type="predicted"/>
<evidence type="ECO:0000313" key="2">
    <source>
        <dbReference type="Proteomes" id="UP001358193"/>
    </source>
</evidence>
<dbReference type="EMBL" id="OR769223">
    <property type="protein sequence ID" value="WQJ53362.1"/>
    <property type="molecule type" value="Genomic_DNA"/>
</dbReference>
<organism evidence="1 2">
    <name type="scientific">phage Lak_Megaphage_Sonny</name>
    <dbReference type="NCBI Taxonomy" id="3109229"/>
    <lineage>
        <taxon>Viruses</taxon>
        <taxon>Duplodnaviria</taxon>
        <taxon>Heunggongvirae</taxon>
        <taxon>Uroviricota</taxon>
        <taxon>Caudoviricetes</taxon>
        <taxon>Caudoviricetes code 15 clade</taxon>
    </lineage>
</organism>
<accession>A0ABZ0Z2E4</accession>
<evidence type="ECO:0008006" key="3">
    <source>
        <dbReference type="Google" id="ProtNLM"/>
    </source>
</evidence>
<reference evidence="1 2" key="1">
    <citation type="submission" date="2023-11" db="EMBL/GenBank/DDBJ databases">
        <authorList>
            <person name="Cook R."/>
            <person name="Crisci M."/>
            <person name="Pye H."/>
            <person name="Adriaenssens E."/>
            <person name="Santini J."/>
        </authorList>
    </citation>
    <scope>NUCLEOTIDE SEQUENCE [LARGE SCALE GENOMIC DNA]</scope>
    <source>
        <strain evidence="1">Lak_Megaphage_Sonny</strain>
    </source>
</reference>
<protein>
    <recommendedName>
        <fullName evidence="3">Exonuclease</fullName>
    </recommendedName>
</protein>